<dbReference type="EMBL" id="DS985242">
    <property type="protein sequence ID" value="EDV27757.1"/>
    <property type="molecule type" value="Genomic_DNA"/>
</dbReference>
<dbReference type="SUPFAM" id="SSF81321">
    <property type="entry name" value="Family A G protein-coupled receptor-like"/>
    <property type="match status" value="1"/>
</dbReference>
<dbReference type="PROSITE" id="PS50262">
    <property type="entry name" value="G_PROTEIN_RECEP_F1_2"/>
    <property type="match status" value="1"/>
</dbReference>
<keyword evidence="4 9" id="KW-1133">Transmembrane helix</keyword>
<dbReference type="InParanoid" id="B3RQ48"/>
<evidence type="ECO:0000256" key="8">
    <source>
        <dbReference type="ARBA" id="ARBA00023224"/>
    </source>
</evidence>
<feature type="transmembrane region" description="Helical" evidence="9">
    <location>
        <begin position="179"/>
        <end position="200"/>
    </location>
</feature>
<evidence type="ECO:0000256" key="6">
    <source>
        <dbReference type="ARBA" id="ARBA00023136"/>
    </source>
</evidence>
<dbReference type="PRINTS" id="PR00237">
    <property type="entry name" value="GPCRRHODOPSN"/>
</dbReference>
<dbReference type="GO" id="GO:0030594">
    <property type="term" value="F:neurotransmitter receptor activity"/>
    <property type="evidence" value="ECO:0000318"/>
    <property type="project" value="GO_Central"/>
</dbReference>
<dbReference type="RefSeq" id="XP_002109591.1">
    <property type="nucleotide sequence ID" value="XM_002109555.1"/>
</dbReference>
<dbReference type="InterPro" id="IPR017452">
    <property type="entry name" value="GPCR_Rhodpsn_7TM"/>
</dbReference>
<keyword evidence="6 9" id="KW-0472">Membrane</keyword>
<protein>
    <recommendedName>
        <fullName evidence="10">G-protein coupled receptors family 1 profile domain-containing protein</fullName>
    </recommendedName>
</protein>
<dbReference type="PANTHER" id="PTHR24249:SF372">
    <property type="entry name" value="G-PROTEIN COUPLED RECEPTORS FAMILY 1 PROFILE DOMAIN-CONTAINING PROTEIN"/>
    <property type="match status" value="1"/>
</dbReference>
<keyword evidence="5" id="KW-0297">G-protein coupled receptor</keyword>
<keyword evidence="3 9" id="KW-0812">Transmembrane</keyword>
<evidence type="ECO:0000256" key="5">
    <source>
        <dbReference type="ARBA" id="ARBA00023040"/>
    </source>
</evidence>
<dbReference type="GO" id="GO:0007187">
    <property type="term" value="P:G protein-coupled receptor signaling pathway, coupled to cyclic nucleotide second messenger"/>
    <property type="evidence" value="ECO:0000318"/>
    <property type="project" value="GO_Central"/>
</dbReference>
<evidence type="ECO:0000313" key="11">
    <source>
        <dbReference type="EMBL" id="EDV27757.1"/>
    </source>
</evidence>
<dbReference type="OrthoDB" id="6435638at2759"/>
<comment type="subcellular location">
    <subcellularLocation>
        <location evidence="1">Cell membrane</location>
        <topology evidence="1">Multi-pass membrane protein</topology>
    </subcellularLocation>
</comment>
<feature type="transmembrane region" description="Helical" evidence="9">
    <location>
        <begin position="99"/>
        <end position="117"/>
    </location>
</feature>
<dbReference type="GO" id="GO:0004993">
    <property type="term" value="F:G protein-coupled serotonin receptor activity"/>
    <property type="evidence" value="ECO:0000318"/>
    <property type="project" value="GO_Central"/>
</dbReference>
<evidence type="ECO:0000256" key="9">
    <source>
        <dbReference type="SAM" id="Phobius"/>
    </source>
</evidence>
<evidence type="ECO:0000256" key="7">
    <source>
        <dbReference type="ARBA" id="ARBA00023170"/>
    </source>
</evidence>
<dbReference type="InterPro" id="IPR050569">
    <property type="entry name" value="TAAR"/>
</dbReference>
<dbReference type="HOGENOM" id="CLU_009579_5_0_1"/>
<dbReference type="PhylomeDB" id="B3RQ48"/>
<dbReference type="Gene3D" id="1.20.1070.10">
    <property type="entry name" value="Rhodopsin 7-helix transmembrane proteins"/>
    <property type="match status" value="1"/>
</dbReference>
<reference evidence="11 12" key="1">
    <citation type="journal article" date="2008" name="Nature">
        <title>The Trichoplax genome and the nature of placozoans.</title>
        <authorList>
            <person name="Srivastava M."/>
            <person name="Begovic E."/>
            <person name="Chapman J."/>
            <person name="Putnam N.H."/>
            <person name="Hellsten U."/>
            <person name="Kawashima T."/>
            <person name="Kuo A."/>
            <person name="Mitros T."/>
            <person name="Salamov A."/>
            <person name="Carpenter M.L."/>
            <person name="Signorovitch A.Y."/>
            <person name="Moreno M.A."/>
            <person name="Kamm K."/>
            <person name="Grimwood J."/>
            <person name="Schmutz J."/>
            <person name="Shapiro H."/>
            <person name="Grigoriev I.V."/>
            <person name="Buss L.W."/>
            <person name="Schierwater B."/>
            <person name="Dellaporta S.L."/>
            <person name="Rokhsar D.S."/>
        </authorList>
    </citation>
    <scope>NUCLEOTIDE SEQUENCE [LARGE SCALE GENOMIC DNA]</scope>
    <source>
        <strain evidence="11 12">Grell-BS-1999</strain>
    </source>
</reference>
<keyword evidence="2" id="KW-1003">Cell membrane</keyword>
<evidence type="ECO:0000256" key="3">
    <source>
        <dbReference type="ARBA" id="ARBA00022692"/>
    </source>
</evidence>
<sequence>MNMSNGSSGVNGSTSSPPIPVPSPPPIHIQWLVIGIITGITNASLLLFIIFNRKLHSITNFILCSKLVIGFCFGIIYVIPRQAIPFISSVAILCDFIPQLGTGLMINLNLHVCLISFHRYFLIINPFRYKERATSRNVVIVLTSTWLLSIFIAAIPLFTFRPIHGIQCITLGDINAETVYLSSVFIILFLVPLVVLVATYGKILVIVLTLHKNHVYPAGDKSANISIKTNRKALIQAAVMIGIFFCLFVPFVVGVIIFFFALRAGKVGPLVPVLTATQYPAFCYPALSPILNILFMSDIRVEVVNFVRASYSNISGDNNSYTYESSQAQRRRKTLTSNF</sequence>
<dbReference type="CDD" id="cd00637">
    <property type="entry name" value="7tm_classA_rhodopsin-like"/>
    <property type="match status" value="1"/>
</dbReference>
<dbReference type="GO" id="GO:0045202">
    <property type="term" value="C:synapse"/>
    <property type="evidence" value="ECO:0007669"/>
    <property type="project" value="GOC"/>
</dbReference>
<feature type="domain" description="G-protein coupled receptors family 1 profile" evidence="10">
    <location>
        <begin position="41"/>
        <end position="292"/>
    </location>
</feature>
<dbReference type="CTD" id="6750806"/>
<keyword evidence="12" id="KW-1185">Reference proteome</keyword>
<dbReference type="eggNOG" id="KOG3656">
    <property type="taxonomic scope" value="Eukaryota"/>
</dbReference>
<name>B3RQ48_TRIAD</name>
<dbReference type="OMA" id="STHVENW"/>
<keyword evidence="7" id="KW-0675">Receptor</keyword>
<dbReference type="GO" id="GO:0007268">
    <property type="term" value="P:chemical synaptic transmission"/>
    <property type="evidence" value="ECO:0000318"/>
    <property type="project" value="GO_Central"/>
</dbReference>
<dbReference type="GeneID" id="6750806"/>
<evidence type="ECO:0000256" key="4">
    <source>
        <dbReference type="ARBA" id="ARBA00022989"/>
    </source>
</evidence>
<evidence type="ECO:0000259" key="10">
    <source>
        <dbReference type="PROSITE" id="PS50262"/>
    </source>
</evidence>
<dbReference type="KEGG" id="tad:TRIADDRAFT_53775"/>
<feature type="transmembrane region" description="Helical" evidence="9">
    <location>
        <begin position="138"/>
        <end position="159"/>
    </location>
</feature>
<dbReference type="STRING" id="10228.B3RQ48"/>
<dbReference type="GO" id="GO:0030425">
    <property type="term" value="C:dendrite"/>
    <property type="evidence" value="ECO:0000318"/>
    <property type="project" value="GO_Central"/>
</dbReference>
<feature type="transmembrane region" description="Helical" evidence="9">
    <location>
        <begin position="29"/>
        <end position="51"/>
    </location>
</feature>
<accession>B3RQ48</accession>
<dbReference type="PANTHER" id="PTHR24249">
    <property type="entry name" value="HISTAMINE RECEPTOR-RELATED G-PROTEIN COUPLED RECEPTOR"/>
    <property type="match status" value="1"/>
</dbReference>
<dbReference type="AlphaFoldDB" id="B3RQ48"/>
<feature type="transmembrane region" description="Helical" evidence="9">
    <location>
        <begin position="58"/>
        <end position="79"/>
    </location>
</feature>
<proteinExistence type="predicted"/>
<dbReference type="FunCoup" id="B3RQ48">
    <property type="interactions" value="100"/>
</dbReference>
<dbReference type="InterPro" id="IPR000276">
    <property type="entry name" value="GPCR_Rhodpsn"/>
</dbReference>
<evidence type="ECO:0000313" key="12">
    <source>
        <dbReference type="Proteomes" id="UP000009022"/>
    </source>
</evidence>
<dbReference type="Pfam" id="PF00001">
    <property type="entry name" value="7tm_1"/>
    <property type="match status" value="1"/>
</dbReference>
<organism evidence="11 12">
    <name type="scientific">Trichoplax adhaerens</name>
    <name type="common">Trichoplax reptans</name>
    <dbReference type="NCBI Taxonomy" id="10228"/>
    <lineage>
        <taxon>Eukaryota</taxon>
        <taxon>Metazoa</taxon>
        <taxon>Placozoa</taxon>
        <taxon>Uniplacotomia</taxon>
        <taxon>Trichoplacea</taxon>
        <taxon>Trichoplacidae</taxon>
        <taxon>Trichoplax</taxon>
    </lineage>
</organism>
<dbReference type="Proteomes" id="UP000009022">
    <property type="component" value="Unassembled WGS sequence"/>
</dbReference>
<dbReference type="GO" id="GO:0005886">
    <property type="term" value="C:plasma membrane"/>
    <property type="evidence" value="ECO:0000318"/>
    <property type="project" value="GO_Central"/>
</dbReference>
<feature type="transmembrane region" description="Helical" evidence="9">
    <location>
        <begin position="237"/>
        <end position="262"/>
    </location>
</feature>
<evidence type="ECO:0000256" key="1">
    <source>
        <dbReference type="ARBA" id="ARBA00004651"/>
    </source>
</evidence>
<keyword evidence="8" id="KW-0807">Transducer</keyword>
<evidence type="ECO:0000256" key="2">
    <source>
        <dbReference type="ARBA" id="ARBA00022475"/>
    </source>
</evidence>
<gene>
    <name evidence="11" type="ORF">TRIADDRAFT_53775</name>
</gene>